<dbReference type="RefSeq" id="WP_100677598.1">
    <property type="nucleotide sequence ID" value="NZ_NIPO01000001.1"/>
</dbReference>
<dbReference type="InterPro" id="IPR035984">
    <property type="entry name" value="Acyl-CoA-binding_sf"/>
</dbReference>
<reference evidence="3 4" key="1">
    <citation type="submission" date="2017-06" db="EMBL/GenBank/DDBJ databases">
        <title>Description of Avrilella dinanensis gen. nov. sp. nov.</title>
        <authorList>
            <person name="Leyer C."/>
            <person name="Sassi M."/>
            <person name="Minet J."/>
            <person name="Kayal S."/>
            <person name="Cattoir V."/>
        </authorList>
    </citation>
    <scope>NUCLEOTIDE SEQUENCE [LARGE SCALE GENOMIC DNA]</scope>
    <source>
        <strain evidence="3 4">UR159</strain>
    </source>
</reference>
<dbReference type="PANTHER" id="PTHR23310:SF62">
    <property type="entry name" value="ACYL-COA BINDING PROTEIN 1, ISOFORM A"/>
    <property type="match status" value="1"/>
</dbReference>
<dbReference type="InterPro" id="IPR014352">
    <property type="entry name" value="FERM/acyl-CoA-bd_prot_sf"/>
</dbReference>
<dbReference type="PROSITE" id="PS51228">
    <property type="entry name" value="ACB_2"/>
    <property type="match status" value="1"/>
</dbReference>
<evidence type="ECO:0000259" key="2">
    <source>
        <dbReference type="PROSITE" id="PS51228"/>
    </source>
</evidence>
<sequence length="87" mass="10250">MSEQLDIAFKQAYQRASNTDMDMAPDVKLRIYGYYKQATYGGHHHFKSEEEHGLVRAFKFNAWQQVRHLTKDEAKKAYIDLVNQLDL</sequence>
<dbReference type="Proteomes" id="UP000231960">
    <property type="component" value="Unassembled WGS sequence"/>
</dbReference>
<feature type="domain" description="ACB" evidence="2">
    <location>
        <begin position="5"/>
        <end position="87"/>
    </location>
</feature>
<dbReference type="PRINTS" id="PR00689">
    <property type="entry name" value="ACOABINDINGP"/>
</dbReference>
<dbReference type="AlphaFoldDB" id="A0A2M9R5B3"/>
<gene>
    <name evidence="3" type="ORF">CDL10_05450</name>
</gene>
<dbReference type="EMBL" id="NIPO01000001">
    <property type="protein sequence ID" value="PJR04032.1"/>
    <property type="molecule type" value="Genomic_DNA"/>
</dbReference>
<evidence type="ECO:0000256" key="1">
    <source>
        <dbReference type="ARBA" id="ARBA00023121"/>
    </source>
</evidence>
<keyword evidence="1" id="KW-0446">Lipid-binding</keyword>
<dbReference type="InterPro" id="IPR000582">
    <property type="entry name" value="Acyl-CoA-binding_protein"/>
</dbReference>
<organism evidence="3 4">
    <name type="scientific">Avrilella dinanensis</name>
    <dbReference type="NCBI Taxonomy" id="2008672"/>
    <lineage>
        <taxon>Bacteria</taxon>
        <taxon>Pseudomonadati</taxon>
        <taxon>Bacteroidota</taxon>
        <taxon>Flavobacteriia</taxon>
        <taxon>Flavobacteriales</taxon>
        <taxon>Flavobacteriaceae</taxon>
        <taxon>Avrilella</taxon>
    </lineage>
</organism>
<dbReference type="OrthoDB" id="981216at2"/>
<name>A0A2M9R5B3_9FLAO</name>
<proteinExistence type="predicted"/>
<dbReference type="Pfam" id="PF00887">
    <property type="entry name" value="ACBP"/>
    <property type="match status" value="1"/>
</dbReference>
<comment type="caution">
    <text evidence="3">The sequence shown here is derived from an EMBL/GenBank/DDBJ whole genome shotgun (WGS) entry which is preliminary data.</text>
</comment>
<evidence type="ECO:0000313" key="3">
    <source>
        <dbReference type="EMBL" id="PJR04032.1"/>
    </source>
</evidence>
<accession>A0A2M9R5B3</accession>
<keyword evidence="4" id="KW-1185">Reference proteome</keyword>
<protein>
    <recommendedName>
        <fullName evidence="2">ACB domain-containing protein</fullName>
    </recommendedName>
</protein>
<evidence type="ECO:0000313" key="4">
    <source>
        <dbReference type="Proteomes" id="UP000231960"/>
    </source>
</evidence>
<dbReference type="PANTHER" id="PTHR23310">
    <property type="entry name" value="ACYL-COA-BINDING PROTEIN, ACBP"/>
    <property type="match status" value="1"/>
</dbReference>
<dbReference type="GO" id="GO:0006631">
    <property type="term" value="P:fatty acid metabolic process"/>
    <property type="evidence" value="ECO:0007669"/>
    <property type="project" value="TreeGrafter"/>
</dbReference>
<dbReference type="Gene3D" id="1.20.80.10">
    <property type="match status" value="1"/>
</dbReference>
<dbReference type="GO" id="GO:0000062">
    <property type="term" value="F:fatty-acyl-CoA binding"/>
    <property type="evidence" value="ECO:0007669"/>
    <property type="project" value="InterPro"/>
</dbReference>
<dbReference type="SUPFAM" id="SSF47027">
    <property type="entry name" value="Acyl-CoA binding protein"/>
    <property type="match status" value="1"/>
</dbReference>